<dbReference type="AlphaFoldDB" id="A0A4V6J862"/>
<protein>
    <submittedName>
        <fullName evidence="1">Uncharacterized protein</fullName>
    </submittedName>
</protein>
<dbReference type="Proteomes" id="UP000746612">
    <property type="component" value="Unassembled WGS sequence"/>
</dbReference>
<reference evidence="1" key="2">
    <citation type="submission" date="2021-03" db="EMBL/GenBank/DDBJ databases">
        <authorList>
            <person name="Alouane T."/>
            <person name="Langin T."/>
            <person name="Bonhomme L."/>
        </authorList>
    </citation>
    <scope>NUCLEOTIDE SEQUENCE</scope>
    <source>
        <strain evidence="1">MDC_Fg202</strain>
    </source>
</reference>
<name>A0A4V6J862_GIBZA</name>
<dbReference type="EMBL" id="CAAKMV010000055">
    <property type="protein sequence ID" value="VIO53284.1"/>
    <property type="molecule type" value="Genomic_DNA"/>
</dbReference>
<organism evidence="1 3">
    <name type="scientific">Gibberella zeae</name>
    <name type="common">Wheat head blight fungus</name>
    <name type="synonym">Fusarium graminearum</name>
    <dbReference type="NCBI Taxonomy" id="5518"/>
    <lineage>
        <taxon>Eukaryota</taxon>
        <taxon>Fungi</taxon>
        <taxon>Dikarya</taxon>
        <taxon>Ascomycota</taxon>
        <taxon>Pezizomycotina</taxon>
        <taxon>Sordariomycetes</taxon>
        <taxon>Hypocreomycetidae</taxon>
        <taxon>Hypocreales</taxon>
        <taxon>Nectriaceae</taxon>
        <taxon>Fusarium</taxon>
    </lineage>
</organism>
<evidence type="ECO:0000313" key="2">
    <source>
        <dbReference type="EMBL" id="VIO53284.1"/>
    </source>
</evidence>
<reference evidence="2" key="1">
    <citation type="submission" date="2019-04" db="EMBL/GenBank/DDBJ databases">
        <authorList>
            <person name="Melise S."/>
            <person name="Noan J."/>
            <person name="Okalmin O."/>
        </authorList>
    </citation>
    <scope>NUCLEOTIDE SEQUENCE</scope>
    <source>
        <strain evidence="2">FN9</strain>
    </source>
</reference>
<evidence type="ECO:0000313" key="3">
    <source>
        <dbReference type="Proteomes" id="UP000746612"/>
    </source>
</evidence>
<gene>
    <name evidence="2" type="ORF">FUG_LOCUS72881</name>
    <name evidence="1" type="ORF">MDCFG202_LOCUS518519</name>
</gene>
<proteinExistence type="predicted"/>
<dbReference type="EMBL" id="CAJPIJ010000184">
    <property type="protein sequence ID" value="CAG2006018.1"/>
    <property type="molecule type" value="Genomic_DNA"/>
</dbReference>
<evidence type="ECO:0000313" key="1">
    <source>
        <dbReference type="EMBL" id="CAG2006018.1"/>
    </source>
</evidence>
<sequence>MTQPYSLEANLQLEQNVFIHAVLNYFPLTGFMAVHGYSKMSPVTNNESFVGPKAKQGAWNTQHLKRYAMFAK</sequence>
<accession>A0A4V6J862</accession>